<protein>
    <submittedName>
        <fullName evidence="1">Uncharacterized protein</fullName>
    </submittedName>
</protein>
<dbReference type="EMBL" id="NBSK02000005">
    <property type="protein sequence ID" value="KAJ0207997.1"/>
    <property type="molecule type" value="Genomic_DNA"/>
</dbReference>
<keyword evidence="2" id="KW-1185">Reference proteome</keyword>
<dbReference type="AlphaFoldDB" id="A0A9R1VIQ7"/>
<evidence type="ECO:0000313" key="2">
    <source>
        <dbReference type="Proteomes" id="UP000235145"/>
    </source>
</evidence>
<dbReference type="PANTHER" id="PTHR44743:SF5">
    <property type="entry name" value="CHAPERONE DNAJ-DOMAIN SUPERFAMILY PROTEIN"/>
    <property type="match status" value="1"/>
</dbReference>
<sequence length="101" mass="11408">MYDVGIHDSDDDTYGMADFLSEMATMTNQNKPNDNMKTSFEEKKDLFKEMFQSDIESFGSSSETKSFTSINKRISSEMSSSIVEDYSNFKICVQGFCLGVS</sequence>
<dbReference type="Proteomes" id="UP000235145">
    <property type="component" value="Unassembled WGS sequence"/>
</dbReference>
<gene>
    <name evidence="1" type="ORF">LSAT_V11C500278100</name>
</gene>
<proteinExistence type="predicted"/>
<comment type="caution">
    <text evidence="1">The sequence shown here is derived from an EMBL/GenBank/DDBJ whole genome shotgun (WGS) entry which is preliminary data.</text>
</comment>
<dbReference type="PANTHER" id="PTHR44743">
    <property type="entry name" value="PUTATIVE, EXPRESSED-RELATED"/>
    <property type="match status" value="1"/>
</dbReference>
<name>A0A9R1VIQ7_LACSA</name>
<organism evidence="1 2">
    <name type="scientific">Lactuca sativa</name>
    <name type="common">Garden lettuce</name>
    <dbReference type="NCBI Taxonomy" id="4236"/>
    <lineage>
        <taxon>Eukaryota</taxon>
        <taxon>Viridiplantae</taxon>
        <taxon>Streptophyta</taxon>
        <taxon>Embryophyta</taxon>
        <taxon>Tracheophyta</taxon>
        <taxon>Spermatophyta</taxon>
        <taxon>Magnoliopsida</taxon>
        <taxon>eudicotyledons</taxon>
        <taxon>Gunneridae</taxon>
        <taxon>Pentapetalae</taxon>
        <taxon>asterids</taxon>
        <taxon>campanulids</taxon>
        <taxon>Asterales</taxon>
        <taxon>Asteraceae</taxon>
        <taxon>Cichorioideae</taxon>
        <taxon>Cichorieae</taxon>
        <taxon>Lactucinae</taxon>
        <taxon>Lactuca</taxon>
    </lineage>
</organism>
<reference evidence="1 2" key="1">
    <citation type="journal article" date="2017" name="Nat. Commun.">
        <title>Genome assembly with in vitro proximity ligation data and whole-genome triplication in lettuce.</title>
        <authorList>
            <person name="Reyes-Chin-Wo S."/>
            <person name="Wang Z."/>
            <person name="Yang X."/>
            <person name="Kozik A."/>
            <person name="Arikit S."/>
            <person name="Song C."/>
            <person name="Xia L."/>
            <person name="Froenicke L."/>
            <person name="Lavelle D.O."/>
            <person name="Truco M.J."/>
            <person name="Xia R."/>
            <person name="Zhu S."/>
            <person name="Xu C."/>
            <person name="Xu H."/>
            <person name="Xu X."/>
            <person name="Cox K."/>
            <person name="Korf I."/>
            <person name="Meyers B.C."/>
            <person name="Michelmore R.W."/>
        </authorList>
    </citation>
    <scope>NUCLEOTIDE SEQUENCE [LARGE SCALE GENOMIC DNA]</scope>
    <source>
        <strain evidence="2">cv. Salinas</strain>
        <tissue evidence="1">Seedlings</tissue>
    </source>
</reference>
<dbReference type="Gramene" id="rna-gnl|WGS:NBSK|LSAT_5X136780_mrna">
    <property type="protein sequence ID" value="cds-PLY87134.1"/>
    <property type="gene ID" value="gene-LSAT_5X136780"/>
</dbReference>
<accession>A0A9R1VIQ7</accession>
<evidence type="ECO:0000313" key="1">
    <source>
        <dbReference type="EMBL" id="KAJ0207997.1"/>
    </source>
</evidence>